<evidence type="ECO:0000313" key="3">
    <source>
        <dbReference type="Proteomes" id="UP000092093"/>
    </source>
</evidence>
<feature type="region of interest" description="Disordered" evidence="1">
    <location>
        <begin position="1"/>
        <end position="92"/>
    </location>
</feature>
<name>A0A1B7WM90_APHFL</name>
<organism evidence="2 3">
    <name type="scientific">Aphanizomenon flos-aquae WA102</name>
    <dbReference type="NCBI Taxonomy" id="1710896"/>
    <lineage>
        <taxon>Bacteria</taxon>
        <taxon>Bacillati</taxon>
        <taxon>Cyanobacteriota</taxon>
        <taxon>Cyanophyceae</taxon>
        <taxon>Nostocales</taxon>
        <taxon>Aphanizomenonaceae</taxon>
        <taxon>Aphanizomenon</taxon>
    </lineage>
</organism>
<accession>A0A1B7WM90</accession>
<protein>
    <submittedName>
        <fullName evidence="2">Uncharacterized protein</fullName>
    </submittedName>
</protein>
<dbReference type="EMBL" id="LJOW01000234">
    <property type="protein sequence ID" value="OBQ38226.1"/>
    <property type="molecule type" value="Genomic_DNA"/>
</dbReference>
<feature type="compositionally biased region" description="Basic and acidic residues" evidence="1">
    <location>
        <begin position="192"/>
        <end position="219"/>
    </location>
</feature>
<gene>
    <name evidence="2" type="ORF">AN484_24440</name>
</gene>
<sequence length="464" mass="49090">MDADLLRGRGGGLFAVPGEHDRADLRRMQGGEGGAARFPDAVDERGADRDGPVGGPDLADDGAGRHRRRRERSSADEFTGAHAPARAGDRAGDALAGRIRKPLDGLEAGAFELAGADDPGGEGMRGRRFQGLQGAQGTSAVGVRRKDFQGRHLRDSGGQRTRLVEADTVHVGQAFHGGAAAEEDALAGAGGDGREDRGGHGQDQRAGTEHDQQRHRAIERGGLPDGLRRRREPQVNIEQRGGRQREEGIAVAPLVDGPLCGGLAVLGFADEPDDALEGAVFLAAGHLDDQATPGVERPPGDVRSGLFRGRFGLSREVGFIHRALAGEHLAVRRHEFAGQDHDAVAGAEVRDRHLGFDVIRTESAGMFGRLVEQGVDGPAGAVHRVMFDRAGRRKEKKEEGSLPLRADDPGADRHDDHQQVDVDAFLPEGGPAVDRGVPSAGEAGAGDEDERPGRPGFAEAFRDQ</sequence>
<evidence type="ECO:0000313" key="2">
    <source>
        <dbReference type="EMBL" id="OBQ38226.1"/>
    </source>
</evidence>
<feature type="region of interest" description="Disordered" evidence="1">
    <location>
        <begin position="388"/>
        <end position="464"/>
    </location>
</feature>
<feature type="compositionally biased region" description="Basic and acidic residues" evidence="1">
    <location>
        <begin position="388"/>
        <end position="420"/>
    </location>
</feature>
<comment type="caution">
    <text evidence="2">The sequence shown here is derived from an EMBL/GenBank/DDBJ whole genome shotgun (WGS) entry which is preliminary data.</text>
</comment>
<dbReference type="AlphaFoldDB" id="A0A1B7WM90"/>
<reference evidence="2 3" key="1">
    <citation type="submission" date="2015-09" db="EMBL/GenBank/DDBJ databases">
        <title>Aphanizomenon flos-aquae WA102.</title>
        <authorList>
            <person name="Driscoll C."/>
        </authorList>
    </citation>
    <scope>NUCLEOTIDE SEQUENCE [LARGE SCALE GENOMIC DNA]</scope>
    <source>
        <strain evidence="2">WA102</strain>
    </source>
</reference>
<dbReference type="Proteomes" id="UP000092093">
    <property type="component" value="Unassembled WGS sequence"/>
</dbReference>
<feature type="region of interest" description="Disordered" evidence="1">
    <location>
        <begin position="185"/>
        <end position="244"/>
    </location>
</feature>
<evidence type="ECO:0000256" key="1">
    <source>
        <dbReference type="SAM" id="MobiDB-lite"/>
    </source>
</evidence>
<feature type="compositionally biased region" description="Low complexity" evidence="1">
    <location>
        <begin position="76"/>
        <end position="86"/>
    </location>
</feature>
<feature type="compositionally biased region" description="Basic and acidic residues" evidence="1">
    <location>
        <begin position="40"/>
        <end position="51"/>
    </location>
</feature>
<dbReference type="AntiFam" id="ANF00076">
    <property type="entry name" value="Shadow ORF (opposite copA)"/>
</dbReference>
<proteinExistence type="predicted"/>
<feature type="compositionally biased region" description="Basic and acidic residues" evidence="1">
    <location>
        <begin position="18"/>
        <end position="29"/>
    </location>
</feature>